<dbReference type="InterPro" id="IPR032816">
    <property type="entry name" value="VTT_dom"/>
</dbReference>
<keyword evidence="5 6" id="KW-0472">Membrane</keyword>
<evidence type="ECO:0000313" key="8">
    <source>
        <dbReference type="EMBL" id="PIR91529.1"/>
    </source>
</evidence>
<comment type="caution">
    <text evidence="8">The sequence shown here is derived from an EMBL/GenBank/DDBJ whole genome shotgun (WGS) entry which is preliminary data.</text>
</comment>
<gene>
    <name evidence="8" type="ORF">COU03_01795</name>
</gene>
<evidence type="ECO:0000256" key="1">
    <source>
        <dbReference type="ARBA" id="ARBA00004651"/>
    </source>
</evidence>
<feature type="transmembrane region" description="Helical" evidence="6">
    <location>
        <begin position="6"/>
        <end position="28"/>
    </location>
</feature>
<evidence type="ECO:0000256" key="5">
    <source>
        <dbReference type="ARBA" id="ARBA00023136"/>
    </source>
</evidence>
<dbReference type="PANTHER" id="PTHR42709">
    <property type="entry name" value="ALKALINE PHOSPHATASE LIKE PROTEIN"/>
    <property type="match status" value="1"/>
</dbReference>
<dbReference type="AlphaFoldDB" id="A0A2H0UZA2"/>
<dbReference type="InterPro" id="IPR051311">
    <property type="entry name" value="DedA_domain"/>
</dbReference>
<organism evidence="8 9">
    <name type="scientific">bacterium (Candidatus Gribaldobacteria) CG10_big_fil_rev_8_21_14_0_10_41_12</name>
    <dbReference type="NCBI Taxonomy" id="2014277"/>
    <lineage>
        <taxon>Bacteria</taxon>
        <taxon>Candidatus Gribaldobacteria</taxon>
    </lineage>
</organism>
<protein>
    <recommendedName>
        <fullName evidence="7">VTT domain-containing protein</fullName>
    </recommendedName>
</protein>
<dbReference type="GO" id="GO:0005886">
    <property type="term" value="C:plasma membrane"/>
    <property type="evidence" value="ECO:0007669"/>
    <property type="project" value="UniProtKB-SubCell"/>
</dbReference>
<reference evidence="9" key="1">
    <citation type="submission" date="2017-09" db="EMBL/GenBank/DDBJ databases">
        <title>Depth-based differentiation of microbial function through sediment-hosted aquifers and enrichment of novel symbionts in the deep terrestrial subsurface.</title>
        <authorList>
            <person name="Probst A.J."/>
            <person name="Ladd B."/>
            <person name="Jarett J.K."/>
            <person name="Geller-Mcgrath D.E."/>
            <person name="Sieber C.M.K."/>
            <person name="Emerson J.B."/>
            <person name="Anantharaman K."/>
            <person name="Thomas B.C."/>
            <person name="Malmstrom R."/>
            <person name="Stieglmeier M."/>
            <person name="Klingl A."/>
            <person name="Woyke T."/>
            <person name="Ryan C.M."/>
            <person name="Banfield J.F."/>
        </authorList>
    </citation>
    <scope>NUCLEOTIDE SEQUENCE [LARGE SCALE GENOMIC DNA]</scope>
</reference>
<accession>A0A2H0UZA2</accession>
<dbReference type="PANTHER" id="PTHR42709:SF6">
    <property type="entry name" value="UNDECAPRENYL PHOSPHATE TRANSPORTER A"/>
    <property type="match status" value="1"/>
</dbReference>
<evidence type="ECO:0000256" key="4">
    <source>
        <dbReference type="ARBA" id="ARBA00022989"/>
    </source>
</evidence>
<sequence length="201" mass="22949">MPITEIIIQYITHLLSVGGSGWLFILMVMESMVLPVPSEAVMPFTGFLISTGQFSFLGVIFFSTLGSLFGSLISYYIGFYGGTPFVKKFGRYFLLREDDLQKTERFFQKHGQKTIFISRFIPVVRHFISLPAGASRMNLGKFILYTTLGAGLWNAFLTWAGFALKENWNRIEQYTKYADYFILLAILIAITIIFSKRVKKI</sequence>
<dbReference type="EMBL" id="PFAV01000031">
    <property type="protein sequence ID" value="PIR91529.1"/>
    <property type="molecule type" value="Genomic_DNA"/>
</dbReference>
<evidence type="ECO:0000256" key="6">
    <source>
        <dbReference type="SAM" id="Phobius"/>
    </source>
</evidence>
<feature type="domain" description="VTT" evidence="7">
    <location>
        <begin position="37"/>
        <end position="161"/>
    </location>
</feature>
<feature type="transmembrane region" description="Helical" evidence="6">
    <location>
        <begin position="68"/>
        <end position="86"/>
    </location>
</feature>
<dbReference type="Pfam" id="PF09335">
    <property type="entry name" value="VTT_dom"/>
    <property type="match status" value="1"/>
</dbReference>
<name>A0A2H0UZA2_9BACT</name>
<comment type="subcellular location">
    <subcellularLocation>
        <location evidence="1">Cell membrane</location>
        <topology evidence="1">Multi-pass membrane protein</topology>
    </subcellularLocation>
</comment>
<dbReference type="Proteomes" id="UP000228906">
    <property type="component" value="Unassembled WGS sequence"/>
</dbReference>
<keyword evidence="2" id="KW-1003">Cell membrane</keyword>
<feature type="transmembrane region" description="Helical" evidence="6">
    <location>
        <begin position="177"/>
        <end position="195"/>
    </location>
</feature>
<evidence type="ECO:0000313" key="9">
    <source>
        <dbReference type="Proteomes" id="UP000228906"/>
    </source>
</evidence>
<proteinExistence type="predicted"/>
<keyword evidence="3 6" id="KW-0812">Transmembrane</keyword>
<evidence type="ECO:0000256" key="2">
    <source>
        <dbReference type="ARBA" id="ARBA00022475"/>
    </source>
</evidence>
<feature type="transmembrane region" description="Helical" evidence="6">
    <location>
        <begin position="142"/>
        <end position="162"/>
    </location>
</feature>
<keyword evidence="4 6" id="KW-1133">Transmembrane helix</keyword>
<evidence type="ECO:0000256" key="3">
    <source>
        <dbReference type="ARBA" id="ARBA00022692"/>
    </source>
</evidence>
<evidence type="ECO:0000259" key="7">
    <source>
        <dbReference type="Pfam" id="PF09335"/>
    </source>
</evidence>